<protein>
    <recommendedName>
        <fullName evidence="8">Splicing factor YJU2</fullName>
    </recommendedName>
</protein>
<comment type="subunit">
    <text evidence="8">Component of the spliceosome. Present in the activated B complex, the catalytically activated B* complex which catalyzes the branching, the catalytic step 1 C complex catalyzing the exon ligation, and the postcatalytic P complex containing the ligated exons (mRNA) and the excised lariat intron.</text>
</comment>
<proteinExistence type="inferred from homology"/>
<keyword evidence="7 8" id="KW-0539">Nucleus</keyword>
<organism evidence="10 11">
    <name type="scientific">Paramecium octaurelia</name>
    <dbReference type="NCBI Taxonomy" id="43137"/>
    <lineage>
        <taxon>Eukaryota</taxon>
        <taxon>Sar</taxon>
        <taxon>Alveolata</taxon>
        <taxon>Ciliophora</taxon>
        <taxon>Intramacronucleata</taxon>
        <taxon>Oligohymenophorea</taxon>
        <taxon>Peniculida</taxon>
        <taxon>Parameciidae</taxon>
        <taxon>Paramecium</taxon>
    </lineage>
</organism>
<dbReference type="HAMAP" id="MF_03226">
    <property type="entry name" value="YJU2"/>
    <property type="match status" value="1"/>
</dbReference>
<evidence type="ECO:0000256" key="6">
    <source>
        <dbReference type="ARBA" id="ARBA00023187"/>
    </source>
</evidence>
<evidence type="ECO:0000256" key="4">
    <source>
        <dbReference type="ARBA" id="ARBA00022728"/>
    </source>
</evidence>
<keyword evidence="6" id="KW-0508">mRNA splicing</keyword>
<evidence type="ECO:0000256" key="8">
    <source>
        <dbReference type="HAMAP-Rule" id="MF_03226"/>
    </source>
</evidence>
<evidence type="ECO:0000313" key="11">
    <source>
        <dbReference type="Proteomes" id="UP000683925"/>
    </source>
</evidence>
<dbReference type="OMA" id="NEDKTMH"/>
<evidence type="ECO:0000256" key="5">
    <source>
        <dbReference type="ARBA" id="ARBA00022833"/>
    </source>
</evidence>
<feature type="binding site" evidence="8">
    <location>
        <position position="83"/>
    </location>
    <ligand>
        <name>Zn(2+)</name>
        <dbReference type="ChEBI" id="CHEBI:29105"/>
    </ligand>
</feature>
<keyword evidence="4 8" id="KW-0747">Spliceosome</keyword>
<dbReference type="OrthoDB" id="674963at2759"/>
<name>A0A8S1WGS0_PAROT</name>
<dbReference type="PANTHER" id="PTHR12111">
    <property type="entry name" value="SPLICING FACTOR YJU2"/>
    <property type="match status" value="1"/>
</dbReference>
<comment type="similarity">
    <text evidence="8">Belongs to the CWC16 family. YJU2 subfamily.</text>
</comment>
<feature type="binding site" evidence="8">
    <location>
        <position position="80"/>
    </location>
    <ligand>
        <name>Zn(2+)</name>
        <dbReference type="ChEBI" id="CHEBI:29105"/>
    </ligand>
</feature>
<dbReference type="AlphaFoldDB" id="A0A8S1WGS0"/>
<dbReference type="GO" id="GO:0000349">
    <property type="term" value="P:generation of catalytic spliceosome for first transesterification step"/>
    <property type="evidence" value="ECO:0007669"/>
    <property type="project" value="UniProtKB-UniRule"/>
</dbReference>
<comment type="caution">
    <text evidence="10">The sequence shown here is derived from an EMBL/GenBank/DDBJ whole genome shotgun (WGS) entry which is preliminary data.</text>
</comment>
<feature type="binding site" evidence="8">
    <location>
        <position position="46"/>
    </location>
    <ligand>
        <name>Zn(2+)</name>
        <dbReference type="ChEBI" id="CHEBI:29105"/>
    </ligand>
</feature>
<evidence type="ECO:0000256" key="1">
    <source>
        <dbReference type="ARBA" id="ARBA00004123"/>
    </source>
</evidence>
<dbReference type="InterPro" id="IPR007590">
    <property type="entry name" value="Saf4/Yju2"/>
</dbReference>
<gene>
    <name evidence="10" type="ORF">POCTA_138.1.T0950050</name>
</gene>
<evidence type="ECO:0000256" key="3">
    <source>
        <dbReference type="ARBA" id="ARBA00022723"/>
    </source>
</evidence>
<reference evidence="10" key="1">
    <citation type="submission" date="2021-01" db="EMBL/GenBank/DDBJ databases">
        <authorList>
            <consortium name="Genoscope - CEA"/>
            <person name="William W."/>
        </authorList>
    </citation>
    <scope>NUCLEOTIDE SEQUENCE</scope>
</reference>
<comment type="subcellular location">
    <subcellularLocation>
        <location evidence="1 8">Nucleus</location>
    </subcellularLocation>
</comment>
<dbReference type="InterPro" id="IPR043701">
    <property type="entry name" value="Yju2"/>
</dbReference>
<keyword evidence="11" id="KW-1185">Reference proteome</keyword>
<keyword evidence="3 8" id="KW-0479">Metal-binding</keyword>
<dbReference type="Pfam" id="PF04502">
    <property type="entry name" value="Saf4_Yju2"/>
    <property type="match status" value="1"/>
</dbReference>
<dbReference type="GO" id="GO:0071006">
    <property type="term" value="C:U2-type catalytic step 1 spliceosome"/>
    <property type="evidence" value="ECO:0007669"/>
    <property type="project" value="UniProtKB-UniRule"/>
</dbReference>
<evidence type="ECO:0000313" key="10">
    <source>
        <dbReference type="EMBL" id="CAD8189424.1"/>
    </source>
</evidence>
<dbReference type="PANTHER" id="PTHR12111:SF1">
    <property type="entry name" value="SPLICING FACTOR YJU2"/>
    <property type="match status" value="1"/>
</dbReference>
<evidence type="ECO:0000256" key="7">
    <source>
        <dbReference type="ARBA" id="ARBA00023242"/>
    </source>
</evidence>
<accession>A0A8S1WGS0</accession>
<sequence>MAERKVLVKYYPPDFDPKLLPNNHRPKGKQDNVRNMLPMTVKCNHCGNYLYIGTKFNMRKETVWTENYLGILIHRFYFKCTYCYAEITFKTDPRNHDYIVEGGGTRNYDPYRDAKAAEEVLKQMRANEEQGDSMKFLENKTHDSKKEMDILDAIDDTHQLNRRQTQFTPDMLLKQLFYDLDALELQEEWEKQKEYKDQFKVQRLSDVNENEDKTMHSVTQHLKQVVVQSQPKQATQLVKPKFIKKQVCCEKDGEKVAIHKEEDNENVTVKQENLNQTNQTLSLVDDDYSD</sequence>
<feature type="binding site" evidence="8">
    <location>
        <position position="43"/>
    </location>
    <ligand>
        <name>Zn(2+)</name>
        <dbReference type="ChEBI" id="CHEBI:29105"/>
    </ligand>
</feature>
<keyword evidence="5 8" id="KW-0862">Zinc</keyword>
<feature type="region of interest" description="Disordered" evidence="9">
    <location>
        <begin position="260"/>
        <end position="290"/>
    </location>
</feature>
<evidence type="ECO:0000256" key="9">
    <source>
        <dbReference type="SAM" id="MobiDB-lite"/>
    </source>
</evidence>
<evidence type="ECO:0000256" key="2">
    <source>
        <dbReference type="ARBA" id="ARBA00022664"/>
    </source>
</evidence>
<dbReference type="EMBL" id="CAJJDP010000094">
    <property type="protein sequence ID" value="CAD8189424.1"/>
    <property type="molecule type" value="Genomic_DNA"/>
</dbReference>
<dbReference type="Proteomes" id="UP000683925">
    <property type="component" value="Unassembled WGS sequence"/>
</dbReference>
<feature type="compositionally biased region" description="Polar residues" evidence="9">
    <location>
        <begin position="266"/>
        <end position="282"/>
    </location>
</feature>
<dbReference type="GO" id="GO:0046872">
    <property type="term" value="F:metal ion binding"/>
    <property type="evidence" value="ECO:0007669"/>
    <property type="project" value="UniProtKB-KW"/>
</dbReference>
<comment type="function">
    <text evidence="8">Part of the spliceosome which catalyzes two sequential transesterification reactions, first the excision of the non-coding intron from pre-mRNA and then the ligation of the coding exons to form the mature mRNA. Plays a role in stabilizing the structure of the spliceosome catalytic core and docking of the branch helix into the active site, producing 5'-exon and lariat intron-3'-intermediates.</text>
</comment>
<keyword evidence="2" id="KW-0507">mRNA processing</keyword>